<protein>
    <recommendedName>
        <fullName evidence="3 7">Uroporphyrinogen decarboxylase</fullName>
        <shortName evidence="7">UPD</shortName>
        <shortName evidence="7">URO-D</shortName>
        <ecNumber evidence="3 7">4.1.1.37</ecNumber>
    </recommendedName>
</protein>
<dbReference type="Proteomes" id="UP000295633">
    <property type="component" value="Unassembled WGS sequence"/>
</dbReference>
<comment type="pathway">
    <text evidence="1 7 8">Porphyrin-containing compound metabolism; protoporphyrin-IX biosynthesis; coproporphyrinogen-III from 5-aminolevulinate: step 4/4.</text>
</comment>
<reference evidence="12 13" key="1">
    <citation type="submission" date="2019-03" db="EMBL/GenBank/DDBJ databases">
        <title>Genome Sequencing and Assembly of Various Microbes Isolated from Partially Reclaimed Soil and Acid Mine Drainage (AMD) Site.</title>
        <authorList>
            <person name="Steinbock B."/>
            <person name="Bechtold R."/>
            <person name="Sevigny J.L."/>
            <person name="Thomas D."/>
            <person name="Cuthill L.R."/>
            <person name="Aveiro Johannsen E.J."/>
            <person name="Thomas K."/>
            <person name="Ghosh A."/>
        </authorList>
    </citation>
    <scope>NUCLEOTIDE SEQUENCE [LARGE SCALE GENOMIC DNA]</scope>
    <source>
        <strain evidence="12 13">F-B2</strain>
    </source>
</reference>
<comment type="caution">
    <text evidence="7">Lacks conserved residue(s) required for the propagation of feature annotation.</text>
</comment>
<feature type="binding site" evidence="7">
    <location>
        <position position="227"/>
    </location>
    <ligand>
        <name>substrate</name>
    </ligand>
</feature>
<evidence type="ECO:0000256" key="9">
    <source>
        <dbReference type="RuleBase" id="RU004169"/>
    </source>
</evidence>
<feature type="domain" description="Uroporphyrinogen decarboxylase (URO-D)" evidence="10">
    <location>
        <begin position="31"/>
        <end position="40"/>
    </location>
</feature>
<dbReference type="NCBIfam" id="TIGR01464">
    <property type="entry name" value="hemE"/>
    <property type="match status" value="1"/>
</dbReference>
<proteinExistence type="inferred from homology"/>
<name>A0A4R5YIQ1_9MICO</name>
<feature type="domain" description="Uroporphyrinogen decarboxylase (URO-D)" evidence="11">
    <location>
        <begin position="160"/>
        <end position="176"/>
    </location>
</feature>
<keyword evidence="4 7" id="KW-0210">Decarboxylase</keyword>
<evidence type="ECO:0000256" key="3">
    <source>
        <dbReference type="ARBA" id="ARBA00012288"/>
    </source>
</evidence>
<accession>A0A4R5YIQ1</accession>
<evidence type="ECO:0000259" key="10">
    <source>
        <dbReference type="PROSITE" id="PS00906"/>
    </source>
</evidence>
<feature type="binding site" evidence="7">
    <location>
        <begin position="36"/>
        <end position="40"/>
    </location>
    <ligand>
        <name>substrate</name>
    </ligand>
</feature>
<dbReference type="GO" id="GO:0005829">
    <property type="term" value="C:cytosol"/>
    <property type="evidence" value="ECO:0007669"/>
    <property type="project" value="TreeGrafter"/>
</dbReference>
<dbReference type="PANTHER" id="PTHR21091:SF169">
    <property type="entry name" value="UROPORPHYRINOGEN DECARBOXYLASE"/>
    <property type="match status" value="1"/>
</dbReference>
<organism evidence="12 13">
    <name type="scientific">Microbacterium oleivorans</name>
    <dbReference type="NCBI Taxonomy" id="273677"/>
    <lineage>
        <taxon>Bacteria</taxon>
        <taxon>Bacillati</taxon>
        <taxon>Actinomycetota</taxon>
        <taxon>Actinomycetes</taxon>
        <taxon>Micrococcales</taxon>
        <taxon>Microbacteriaceae</taxon>
        <taxon>Microbacterium</taxon>
    </lineage>
</organism>
<dbReference type="STRING" id="273677.BW34_02118"/>
<comment type="catalytic activity">
    <reaction evidence="7 8">
        <text>uroporphyrinogen III + 4 H(+) = coproporphyrinogen III + 4 CO2</text>
        <dbReference type="Rhea" id="RHEA:19865"/>
        <dbReference type="ChEBI" id="CHEBI:15378"/>
        <dbReference type="ChEBI" id="CHEBI:16526"/>
        <dbReference type="ChEBI" id="CHEBI:57308"/>
        <dbReference type="ChEBI" id="CHEBI:57309"/>
        <dbReference type="EC" id="4.1.1.37"/>
    </reaction>
</comment>
<comment type="caution">
    <text evidence="12">The sequence shown here is derived from an EMBL/GenBank/DDBJ whole genome shotgun (WGS) entry which is preliminary data.</text>
</comment>
<evidence type="ECO:0000256" key="4">
    <source>
        <dbReference type="ARBA" id="ARBA00022793"/>
    </source>
</evidence>
<gene>
    <name evidence="7 12" type="primary">hemE</name>
    <name evidence="12" type="ORF">E2R54_12065</name>
</gene>
<dbReference type="GO" id="GO:0006782">
    <property type="term" value="P:protoporphyrinogen IX biosynthetic process"/>
    <property type="evidence" value="ECO:0007669"/>
    <property type="project" value="UniProtKB-UniRule"/>
</dbReference>
<dbReference type="InterPro" id="IPR006361">
    <property type="entry name" value="Uroporphyrinogen_deCO2ase_HemE"/>
</dbReference>
<keyword evidence="5 7" id="KW-0456">Lyase</keyword>
<dbReference type="CDD" id="cd00717">
    <property type="entry name" value="URO-D"/>
    <property type="match status" value="1"/>
</dbReference>
<evidence type="ECO:0000256" key="6">
    <source>
        <dbReference type="ARBA" id="ARBA00023244"/>
    </source>
</evidence>
<dbReference type="Gene3D" id="3.20.20.210">
    <property type="match status" value="1"/>
</dbReference>
<comment type="similarity">
    <text evidence="2 7 9">Belongs to the uroporphyrinogen decarboxylase family.</text>
</comment>
<keyword evidence="7" id="KW-0963">Cytoplasm</keyword>
<feature type="binding site" evidence="7">
    <location>
        <position position="348"/>
    </location>
    <ligand>
        <name>substrate</name>
    </ligand>
</feature>
<dbReference type="InterPro" id="IPR000257">
    <property type="entry name" value="Uroporphyrinogen_deCOase"/>
</dbReference>
<feature type="binding site" evidence="7">
    <location>
        <position position="172"/>
    </location>
    <ligand>
        <name>substrate</name>
    </ligand>
</feature>
<dbReference type="EMBL" id="SMZX01000002">
    <property type="protein sequence ID" value="TDL44308.1"/>
    <property type="molecule type" value="Genomic_DNA"/>
</dbReference>
<evidence type="ECO:0000313" key="13">
    <source>
        <dbReference type="Proteomes" id="UP000295633"/>
    </source>
</evidence>
<feature type="site" description="Transition state stabilizer" evidence="7">
    <location>
        <position position="85"/>
    </location>
</feature>
<evidence type="ECO:0000256" key="7">
    <source>
        <dbReference type="HAMAP-Rule" id="MF_00218"/>
    </source>
</evidence>
<comment type="subunit">
    <text evidence="7">Homodimer.</text>
</comment>
<comment type="subcellular location">
    <subcellularLocation>
        <location evidence="7">Cytoplasm</location>
    </subcellularLocation>
</comment>
<dbReference type="EC" id="4.1.1.37" evidence="3 7"/>
<evidence type="ECO:0000313" key="12">
    <source>
        <dbReference type="EMBL" id="TDL44308.1"/>
    </source>
</evidence>
<evidence type="ECO:0000256" key="8">
    <source>
        <dbReference type="RuleBase" id="RU000554"/>
    </source>
</evidence>
<evidence type="ECO:0000259" key="11">
    <source>
        <dbReference type="PROSITE" id="PS00907"/>
    </source>
</evidence>
<dbReference type="InterPro" id="IPR038071">
    <property type="entry name" value="UROD/MetE-like_sf"/>
</dbReference>
<dbReference type="AlphaFoldDB" id="A0A4R5YIQ1"/>
<dbReference type="UniPathway" id="UPA00251">
    <property type="reaction ID" value="UER00321"/>
</dbReference>
<dbReference type="PANTHER" id="PTHR21091">
    <property type="entry name" value="METHYLTETRAHYDROFOLATE:HOMOCYSTEINE METHYLTRANSFERASE RELATED"/>
    <property type="match status" value="1"/>
</dbReference>
<dbReference type="HAMAP" id="MF_00218">
    <property type="entry name" value="URO_D"/>
    <property type="match status" value="1"/>
</dbReference>
<dbReference type="GO" id="GO:0004853">
    <property type="term" value="F:uroporphyrinogen decarboxylase activity"/>
    <property type="evidence" value="ECO:0007669"/>
    <property type="project" value="UniProtKB-UniRule"/>
</dbReference>
<feature type="binding site" evidence="7">
    <location>
        <position position="85"/>
    </location>
    <ligand>
        <name>substrate</name>
    </ligand>
</feature>
<dbReference type="PROSITE" id="PS00906">
    <property type="entry name" value="UROD_1"/>
    <property type="match status" value="1"/>
</dbReference>
<dbReference type="Pfam" id="PF01208">
    <property type="entry name" value="URO-D"/>
    <property type="match status" value="1"/>
</dbReference>
<evidence type="ECO:0000256" key="1">
    <source>
        <dbReference type="ARBA" id="ARBA00004804"/>
    </source>
</evidence>
<evidence type="ECO:0000256" key="5">
    <source>
        <dbReference type="ARBA" id="ARBA00023239"/>
    </source>
</evidence>
<dbReference type="SUPFAM" id="SSF51726">
    <property type="entry name" value="UROD/MetE-like"/>
    <property type="match status" value="1"/>
</dbReference>
<keyword evidence="6 7" id="KW-0627">Porphyrin biosynthesis</keyword>
<evidence type="ECO:0000256" key="2">
    <source>
        <dbReference type="ARBA" id="ARBA00009935"/>
    </source>
</evidence>
<dbReference type="PROSITE" id="PS00907">
    <property type="entry name" value="UROD_2"/>
    <property type="match status" value="1"/>
</dbReference>
<sequence length="372" mass="39918">MPGLSHPLVAARTRESRLVRALLGDRPDNTPVWFMRQAGRSLPEYRALRSQGTMLDACLDPALASEITMQPVRRHGVDAAIFFSDIIVPLALLGIDVEIAAGRGPVFSEPLRTAADIARTTAIDPVLVTERGEAIADAVGRTTAMLADLSEERGEPLPLIGFAGAPFTLAAYLVEGGPSKDHLAARRLIHEDPAAWQDLTMWLAEVTGRFLALQIEAGASAGQLFDSWAGGLNPDDYRASVLPASVAALQHARSLPLPEGVDRLPLVHFGVGTGEILADMATPDIDALGVDYRVRLSDARRRIGRDLTLQGNLDPALLFAPEAVRTAEVHRILEDGLAARAHVFNLGHGVPMEADPDAISAVVRTVHDWRAP</sequence>
<comment type="function">
    <text evidence="7">Catalyzes the decarboxylation of four acetate groups of uroporphyrinogen-III to yield coproporphyrinogen-III.</text>
</comment>